<name>A0A6J4IHB3_9CHLR</name>
<dbReference type="AlphaFoldDB" id="A0A6J4IHB3"/>
<accession>A0A6J4IHB3</accession>
<proteinExistence type="predicted"/>
<gene>
    <name evidence="1" type="ORF">AVDCRST_MAG77-2050</name>
</gene>
<sequence>MYATLDSGQPVMILLRNESLQPRLYDRGPSFDAPHFITLWATTMTCSTWRTRCASLDAAPPLTRAPAC</sequence>
<organism evidence="1">
    <name type="scientific">uncultured Chloroflexota bacterium</name>
    <dbReference type="NCBI Taxonomy" id="166587"/>
    <lineage>
        <taxon>Bacteria</taxon>
        <taxon>Bacillati</taxon>
        <taxon>Chloroflexota</taxon>
        <taxon>environmental samples</taxon>
    </lineage>
</organism>
<evidence type="ECO:0000313" key="1">
    <source>
        <dbReference type="EMBL" id="CAA9250449.1"/>
    </source>
</evidence>
<protein>
    <submittedName>
        <fullName evidence="1">Uncharacterized protein</fullName>
    </submittedName>
</protein>
<dbReference type="EMBL" id="CADCTC010000124">
    <property type="protein sequence ID" value="CAA9250449.1"/>
    <property type="molecule type" value="Genomic_DNA"/>
</dbReference>
<reference evidence="1" key="1">
    <citation type="submission" date="2020-02" db="EMBL/GenBank/DDBJ databases">
        <authorList>
            <person name="Meier V. D."/>
        </authorList>
    </citation>
    <scope>NUCLEOTIDE SEQUENCE</scope>
    <source>
        <strain evidence="1">AVDCRST_MAG77</strain>
    </source>
</reference>